<evidence type="ECO:0000313" key="9">
    <source>
        <dbReference type="Proteomes" id="UP000199515"/>
    </source>
</evidence>
<evidence type="ECO:0000256" key="3">
    <source>
        <dbReference type="ARBA" id="ARBA00022989"/>
    </source>
</evidence>
<sequence length="106" mass="11342">MTHAQDSAEIPEPAPGHPEAEPRHAKKVKSGRISGVWVAVIVALVVLVLLLIFILQNLDTVSVHFFGMDGSMPLAVAMLFSVIAGGALVALIGGARILQLRRQVRR</sequence>
<proteinExistence type="predicted"/>
<evidence type="ECO:0000256" key="4">
    <source>
        <dbReference type="ARBA" id="ARBA00023136"/>
    </source>
</evidence>
<dbReference type="EMBL" id="FNON01000002">
    <property type="protein sequence ID" value="SDX08050.1"/>
    <property type="molecule type" value="Genomic_DNA"/>
</dbReference>
<feature type="transmembrane region" description="Helical" evidence="6">
    <location>
        <begin position="33"/>
        <end position="55"/>
    </location>
</feature>
<evidence type="ECO:0000256" key="2">
    <source>
        <dbReference type="ARBA" id="ARBA00022692"/>
    </source>
</evidence>
<evidence type="ECO:0000256" key="6">
    <source>
        <dbReference type="SAM" id="Phobius"/>
    </source>
</evidence>
<evidence type="ECO:0000259" key="7">
    <source>
        <dbReference type="Pfam" id="PF06305"/>
    </source>
</evidence>
<keyword evidence="9" id="KW-1185">Reference proteome</keyword>
<evidence type="ECO:0000256" key="5">
    <source>
        <dbReference type="SAM" id="MobiDB-lite"/>
    </source>
</evidence>
<dbReference type="GO" id="GO:0005886">
    <property type="term" value="C:plasma membrane"/>
    <property type="evidence" value="ECO:0007669"/>
    <property type="project" value="InterPro"/>
</dbReference>
<feature type="transmembrane region" description="Helical" evidence="6">
    <location>
        <begin position="75"/>
        <end position="98"/>
    </location>
</feature>
<organism evidence="8 9">
    <name type="scientific">Amycolatopsis xylanica</name>
    <dbReference type="NCBI Taxonomy" id="589385"/>
    <lineage>
        <taxon>Bacteria</taxon>
        <taxon>Bacillati</taxon>
        <taxon>Actinomycetota</taxon>
        <taxon>Actinomycetes</taxon>
        <taxon>Pseudonocardiales</taxon>
        <taxon>Pseudonocardiaceae</taxon>
        <taxon>Amycolatopsis</taxon>
    </lineage>
</organism>
<evidence type="ECO:0000313" key="8">
    <source>
        <dbReference type="EMBL" id="SDX08050.1"/>
    </source>
</evidence>
<dbReference type="InterPro" id="IPR010445">
    <property type="entry name" value="LapA_dom"/>
</dbReference>
<dbReference type="AlphaFoldDB" id="A0A1H2YSC7"/>
<name>A0A1H2YSC7_9PSEU</name>
<evidence type="ECO:0000256" key="1">
    <source>
        <dbReference type="ARBA" id="ARBA00022475"/>
    </source>
</evidence>
<keyword evidence="4 6" id="KW-0472">Membrane</keyword>
<reference evidence="8 9" key="1">
    <citation type="submission" date="2016-10" db="EMBL/GenBank/DDBJ databases">
        <authorList>
            <person name="de Groot N.N."/>
        </authorList>
    </citation>
    <scope>NUCLEOTIDE SEQUENCE [LARGE SCALE GENOMIC DNA]</scope>
    <source>
        <strain evidence="8 9">CPCC 202699</strain>
    </source>
</reference>
<keyword evidence="1" id="KW-1003">Cell membrane</keyword>
<gene>
    <name evidence="8" type="ORF">SAMN05421504_102245</name>
</gene>
<keyword evidence="2 6" id="KW-0812">Transmembrane</keyword>
<dbReference type="RefSeq" id="WP_091288167.1">
    <property type="nucleotide sequence ID" value="NZ_FNON01000002.1"/>
</dbReference>
<keyword evidence="3 6" id="KW-1133">Transmembrane helix</keyword>
<dbReference type="STRING" id="589385.SAMN05421504_102245"/>
<protein>
    <submittedName>
        <fullName evidence="8">Uncharacterized integral membrane protein</fullName>
    </submittedName>
</protein>
<dbReference type="Proteomes" id="UP000199515">
    <property type="component" value="Unassembled WGS sequence"/>
</dbReference>
<accession>A0A1H2YSC7</accession>
<feature type="region of interest" description="Disordered" evidence="5">
    <location>
        <begin position="1"/>
        <end position="25"/>
    </location>
</feature>
<feature type="domain" description="Lipopolysaccharide assembly protein A" evidence="7">
    <location>
        <begin position="56"/>
        <end position="106"/>
    </location>
</feature>
<dbReference type="Pfam" id="PF06305">
    <property type="entry name" value="LapA_dom"/>
    <property type="match status" value="1"/>
</dbReference>